<dbReference type="Gene3D" id="1.10.10.60">
    <property type="entry name" value="Homeodomain-like"/>
    <property type="match status" value="2"/>
</dbReference>
<dbReference type="PROSITE" id="PS51702">
    <property type="entry name" value="HTH_MU"/>
    <property type="match status" value="1"/>
</dbReference>
<dbReference type="SUPFAM" id="SSF46955">
    <property type="entry name" value="Putative DNA-binding domain"/>
    <property type="match status" value="1"/>
</dbReference>
<dbReference type="InterPro" id="IPR004189">
    <property type="entry name" value="Phage_Mu_transposase"/>
</dbReference>
<keyword evidence="5" id="KW-1185">Reference proteome</keyword>
<dbReference type="InterPro" id="IPR012337">
    <property type="entry name" value="RNaseH-like_sf"/>
</dbReference>
<dbReference type="InterPro" id="IPR003314">
    <property type="entry name" value="Mu-type_HTH"/>
</dbReference>
<dbReference type="SUPFAM" id="SSF50610">
    <property type="entry name" value="mu transposase, C-terminal domain"/>
    <property type="match status" value="1"/>
</dbReference>
<feature type="domain" description="Integrase catalytic" evidence="2">
    <location>
        <begin position="244"/>
        <end position="381"/>
    </location>
</feature>
<sequence>MKEWFTLSDLAEAKLPDMPWTIKGYDKYIIRHGWRAIGKVRKRQGREGGGGFEYHISLLPDPARQKLAFLHSAPVGGDGDRSALLWRKYEALTETQKTVCKERLAIICSVEDMKKSGIRALDAIKHVSRKADISISTYYQWQSLVEGHARQDWLAALAPSSSKIADGVVADLAPVHPDAWDMLVSDYLRPEGPAFAACYRRMEDVAKRKGWAPIPHERTLRRRIDIQIPKAVQELARKGKEASKRLIPALQRSVAHLHAMQMVNTDGHKLDLHVSFPGREKWGRVYLMAIQDIYSRKILSWVLCEAETWEAVRTAIGNMVETHGIPDRIYMDNGRAFASKMISGKAKRRNRFKITEDEVAGLLKTLGIDARFVNPYSGQSKPIERGWGDLAENIAKHPAMAGCYTGRSTQHKPENYGSRAVPIDELERHVAMCVEEHNARTGRKTETAKGRSFDAVFAESVANPANTYVRFASPSQRALWMLAAVNVTARKPDGAIHLFDNRYFHPALNNWIGKKLKVLFDPSDLHGAVKVYAPDGRLLCDAECVDKTGFDCADAAREIARARATKKKDQQAALNSARKLSDLELKELTGRSGSRKPAKPKPAAPVVTRLITRTPVATKVVEVPEVTVDEHQYEDAFSRGLARVAGGDAAIIEFPRGDRPTSGAFGRRPRTEK</sequence>
<dbReference type="Pfam" id="PF02316">
    <property type="entry name" value="HTH_Tnp_Mu_1"/>
    <property type="match status" value="1"/>
</dbReference>
<feature type="region of interest" description="Disordered" evidence="1">
    <location>
        <begin position="585"/>
        <end position="604"/>
    </location>
</feature>
<dbReference type="Gene3D" id="1.10.10.10">
    <property type="entry name" value="Winged helix-like DNA-binding domain superfamily/Winged helix DNA-binding domain"/>
    <property type="match status" value="1"/>
</dbReference>
<evidence type="ECO:0000256" key="1">
    <source>
        <dbReference type="SAM" id="MobiDB-lite"/>
    </source>
</evidence>
<name>A0ABX7ETM6_9HYPH</name>
<protein>
    <submittedName>
        <fullName evidence="4">Transposase</fullName>
    </submittedName>
</protein>
<dbReference type="Gene3D" id="3.30.420.10">
    <property type="entry name" value="Ribonuclease H-like superfamily/Ribonuclease H"/>
    <property type="match status" value="1"/>
</dbReference>
<dbReference type="EMBL" id="CP032405">
    <property type="protein sequence ID" value="QRF51674.1"/>
    <property type="molecule type" value="Genomic_DNA"/>
</dbReference>
<evidence type="ECO:0000259" key="2">
    <source>
        <dbReference type="PROSITE" id="PS50994"/>
    </source>
</evidence>
<reference evidence="4 5" key="1">
    <citation type="submission" date="2018-09" db="EMBL/GenBank/DDBJ databases">
        <title>Rhizobium sp. MAE2-X.</title>
        <authorList>
            <person name="Lee Y."/>
            <person name="Jeon C.O."/>
        </authorList>
    </citation>
    <scope>NUCLEOTIDE SEQUENCE [LARGE SCALE GENOMIC DNA]</scope>
    <source>
        <strain evidence="4 5">MAE2-X</strain>
    </source>
</reference>
<dbReference type="InterPro" id="IPR015378">
    <property type="entry name" value="Transposase-like_Mu_C"/>
</dbReference>
<dbReference type="InterPro" id="IPR001584">
    <property type="entry name" value="Integrase_cat-core"/>
</dbReference>
<dbReference type="Pfam" id="PF09299">
    <property type="entry name" value="Mu-transpos_C"/>
    <property type="match status" value="1"/>
</dbReference>
<accession>A0ABX7ETM6</accession>
<dbReference type="InterPro" id="IPR015126">
    <property type="entry name" value="Mu_I-gamma"/>
</dbReference>
<dbReference type="PROSITE" id="PS50994">
    <property type="entry name" value="INTEGRASE"/>
    <property type="match status" value="1"/>
</dbReference>
<dbReference type="SUPFAM" id="SSF53098">
    <property type="entry name" value="Ribonuclease H-like"/>
    <property type="match status" value="1"/>
</dbReference>
<feature type="region of interest" description="Disordered" evidence="1">
    <location>
        <begin position="653"/>
        <end position="673"/>
    </location>
</feature>
<evidence type="ECO:0000313" key="5">
    <source>
        <dbReference type="Proteomes" id="UP000596351"/>
    </source>
</evidence>
<dbReference type="InterPro" id="IPR036397">
    <property type="entry name" value="RNaseH_sf"/>
</dbReference>
<dbReference type="InterPro" id="IPR009004">
    <property type="entry name" value="Transposase_Mu_C"/>
</dbReference>
<organism evidence="4 5">
    <name type="scientific">Rhizobium rosettiformans</name>
    <dbReference type="NCBI Taxonomy" id="1368430"/>
    <lineage>
        <taxon>Bacteria</taxon>
        <taxon>Pseudomonadati</taxon>
        <taxon>Pseudomonadota</taxon>
        <taxon>Alphaproteobacteria</taxon>
        <taxon>Hyphomicrobiales</taxon>
        <taxon>Rhizobiaceae</taxon>
        <taxon>Rhizobium/Agrobacterium group</taxon>
        <taxon>Rhizobium</taxon>
    </lineage>
</organism>
<dbReference type="Gene3D" id="2.30.30.130">
    <property type="entry name" value="Transposase, Mu, C-terminal"/>
    <property type="match status" value="1"/>
</dbReference>
<evidence type="ECO:0000313" key="4">
    <source>
        <dbReference type="EMBL" id="QRF51674.1"/>
    </source>
</evidence>
<dbReference type="SUPFAM" id="SSF46689">
    <property type="entry name" value="Homeodomain-like"/>
    <property type="match status" value="2"/>
</dbReference>
<feature type="domain" description="HTH Mu-type" evidence="3">
    <location>
        <begin position="3"/>
        <end position="75"/>
    </location>
</feature>
<dbReference type="Pfam" id="PF02914">
    <property type="entry name" value="DDE_2"/>
    <property type="match status" value="1"/>
</dbReference>
<dbReference type="InterPro" id="IPR009061">
    <property type="entry name" value="DNA-bd_dom_put_sf"/>
</dbReference>
<evidence type="ECO:0000259" key="3">
    <source>
        <dbReference type="PROSITE" id="PS51702"/>
    </source>
</evidence>
<proteinExistence type="predicted"/>
<gene>
    <name evidence="4" type="ORF">D4A92_09610</name>
</gene>
<dbReference type="RefSeq" id="WP_203019545.1">
    <property type="nucleotide sequence ID" value="NZ_CP032405.1"/>
</dbReference>
<dbReference type="Proteomes" id="UP000596351">
    <property type="component" value="Chromosome"/>
</dbReference>
<dbReference type="InterPro" id="IPR009057">
    <property type="entry name" value="Homeodomain-like_sf"/>
</dbReference>
<dbReference type="InterPro" id="IPR036388">
    <property type="entry name" value="WH-like_DNA-bd_sf"/>
</dbReference>
<dbReference type="Pfam" id="PF09039">
    <property type="entry name" value="HTH_Tnp_Mu_2"/>
    <property type="match status" value="1"/>
</dbReference>